<evidence type="ECO:0000313" key="2">
    <source>
        <dbReference type="EMBL" id="QIS18653.1"/>
    </source>
</evidence>
<organism evidence="2 3">
    <name type="scientific">Nocardia terpenica</name>
    <dbReference type="NCBI Taxonomy" id="455432"/>
    <lineage>
        <taxon>Bacteria</taxon>
        <taxon>Bacillati</taxon>
        <taxon>Actinomycetota</taxon>
        <taxon>Actinomycetes</taxon>
        <taxon>Mycobacteriales</taxon>
        <taxon>Nocardiaceae</taxon>
        <taxon>Nocardia</taxon>
    </lineage>
</organism>
<reference evidence="2 3" key="1">
    <citation type="journal article" date="2019" name="ACS Chem. Biol.">
        <title>Identification and Mobilization of a Cryptic Antibiotic Biosynthesis Gene Locus from a Human-Pathogenic Nocardia Isolate.</title>
        <authorList>
            <person name="Herisse M."/>
            <person name="Ishida K."/>
            <person name="Porter J.L."/>
            <person name="Howden B."/>
            <person name="Hertweck C."/>
            <person name="Stinear T.P."/>
            <person name="Pidot S.J."/>
        </authorList>
    </citation>
    <scope>NUCLEOTIDE SEQUENCE [LARGE SCALE GENOMIC DNA]</scope>
    <source>
        <strain evidence="2 3">AUSMDU00012715</strain>
    </source>
</reference>
<dbReference type="RefSeq" id="WP_167485977.1">
    <property type="nucleotide sequence ID" value="NZ_CP046173.1"/>
</dbReference>
<evidence type="ECO:0000313" key="3">
    <source>
        <dbReference type="Proteomes" id="UP000500953"/>
    </source>
</evidence>
<dbReference type="AlphaFoldDB" id="A0A6G9Z0X1"/>
<gene>
    <name evidence="2" type="ORF">F6W96_10475</name>
</gene>
<name>A0A6G9Z0X1_9NOCA</name>
<accession>A0A6G9Z0X1</accession>
<dbReference type="EMBL" id="CP046173">
    <property type="protein sequence ID" value="QIS18653.1"/>
    <property type="molecule type" value="Genomic_DNA"/>
</dbReference>
<feature type="signal peptide" evidence="1">
    <location>
        <begin position="1"/>
        <end position="27"/>
    </location>
</feature>
<protein>
    <submittedName>
        <fullName evidence="2">Uncharacterized protein</fullName>
    </submittedName>
</protein>
<dbReference type="Proteomes" id="UP000500953">
    <property type="component" value="Chromosome"/>
</dbReference>
<keyword evidence="1" id="KW-0732">Signal</keyword>
<proteinExistence type="predicted"/>
<evidence type="ECO:0000256" key="1">
    <source>
        <dbReference type="SAM" id="SignalP"/>
    </source>
</evidence>
<feature type="chain" id="PRO_5026267356" evidence="1">
    <location>
        <begin position="28"/>
        <end position="151"/>
    </location>
</feature>
<sequence>MRLRVAGVAALAVVAASAVSMAGAANADDSFLTVSGTVQCVNQQYTLTVPSAKLQSGTDSYYFLDGSTAIGGRQTWQANQDATVTWTPTSSGTHNLFLHGDEPGVAYVIGPTTVNVLDASDPSCTTTPTPGGTGSADSIPVIGAILKSLGL</sequence>